<gene>
    <name evidence="2" type="ORF">CCOS864_02802</name>
</gene>
<evidence type="ECO:0000313" key="3">
    <source>
        <dbReference type="Proteomes" id="UP000255177"/>
    </source>
</evidence>
<organism evidence="2 3">
    <name type="scientific">Pseudomonas wadenswilerensis</name>
    <dbReference type="NCBI Taxonomy" id="1785161"/>
    <lineage>
        <taxon>Bacteria</taxon>
        <taxon>Pseudomonadati</taxon>
        <taxon>Pseudomonadota</taxon>
        <taxon>Gammaproteobacteria</taxon>
        <taxon>Pseudomonadales</taxon>
        <taxon>Pseudomonadaceae</taxon>
        <taxon>Pseudomonas</taxon>
    </lineage>
</organism>
<evidence type="ECO:0000313" key="2">
    <source>
        <dbReference type="EMBL" id="SUQ63352.1"/>
    </source>
</evidence>
<protein>
    <submittedName>
        <fullName evidence="2">Cytotoxin</fullName>
    </submittedName>
</protein>
<keyword evidence="3" id="KW-1185">Reference proteome</keyword>
<dbReference type="EMBL" id="UIDD01000007">
    <property type="protein sequence ID" value="SUQ63352.1"/>
    <property type="molecule type" value="Genomic_DNA"/>
</dbReference>
<dbReference type="Gene3D" id="3.10.670.10">
    <property type="entry name" value="Secreted effector protein ssei"/>
    <property type="match status" value="1"/>
</dbReference>
<reference evidence="3" key="1">
    <citation type="submission" date="2018-07" db="EMBL/GenBank/DDBJ databases">
        <authorList>
            <person name="Blom J."/>
        </authorList>
    </citation>
    <scope>NUCLEOTIDE SEQUENCE [LARGE SCALE GENOMIC DNA]</scope>
    <source>
        <strain evidence="3">CCOS 864</strain>
    </source>
</reference>
<feature type="coiled-coil region" evidence="1">
    <location>
        <begin position="443"/>
        <end position="470"/>
    </location>
</feature>
<keyword evidence="1" id="KW-0175">Coiled coil</keyword>
<evidence type="ECO:0000256" key="1">
    <source>
        <dbReference type="SAM" id="Coils"/>
    </source>
</evidence>
<accession>A0A380SZ87</accession>
<sequence length="1620" mass="177482">MPLVSNPPLNRQYTPTEYLVSEQRPAAVANLSGTNLQRVAQALRTAAVEENIAMTLLPGLLVASGVLECNTLVLEGVDGQVLYGVDITDPACLLEPGQLDAVQLEQAARIRLEPTRIGAVSRGEYRSLDLEGDAFFKVVVAMVNDCDPQLITDQQVAELRNELAERVLADPLMARIWAQAHPAVEEVNPQGAPLNPASLVMRASVLAAIPASFGVFGAFGLPVVLGAWYLGLPMAAAVQLGNQSQRDTREALVLTLARKLPGLDDAQLHILLQALDGKLADLDLEVVVDNLRSQFAQRAPNMTGNELLERINPWDWLRDTREKEQSRPDLSLKPTLLGAGLELLVGWGAPGFIPGEKYYAGKPPLNLKQLTQVVREQDGSERVVTQAKDSAVAYSSAGSFVAAEEYTQPAVQLPWRSEPWQVPLVEAQGKRRQAREAPTSTSQAQLLADIQRLQKHNQQLERQATRLRKRAAAAPAYAKQAVPDLLGLVTVKAVLSLKAEKLQREALRAAFTISERYRQLQGLKQPQPKDTGTVAAPALDTSQTTGLVLGQAQHIDETIIRCLQQDAQAAGMDPRSINLALLNQTLSFQPKTPVTFLGSASHSRKEVFSVRQVALGEHQRNLVNYVDQLPSASPGLPAPLLPLVLDAQLRTRVQAAVMEDFVQLASDDAFKQQYQSFAHHRFNGVMTRLLASTNGPLRHVLDRWVSGDLVAEVVKVTDKVVPNLLAVRDHAGGFLVSLTTGSVYPWVADDTSVALERFIRSHLSDFDNGVIERTAIIAKRSLRLTDVTFYQSQLTFGGGEVMPQLLAADLEMIKSNLNSAVFTAQEENQQRWTQAAERLMQFGTTLVSMVVMVPFEGLAMPMALASMDVALAAGTLYFDERMLDVADRGDVYRQAQADIALGKLTLVFVGAGDLAVLARPVARAVSAAAHLAADVRNLVALIRSSSLTEGYSKSLDLLISLSPRQRALMLAQLNLVPAAISDAAGPLEGVLHLQQRAGVIDAQTLQRLVSLPGADTVEGFLGGSGQQLYCLDDIKRLPAGYRVVVLAKDSNKVLQAGLSLGEGKVISLDNSALTLGESVKGWHELNLADARLLRFERQAGKLADGRDVRIVVEHAAPEFRAEELRSAQAASLSESQTLLEQGFLADLRKYPKVSRLLATGKQRPGPLLRTVRAYMAKHGFFDIKVRVVHSWDKVNKASSSHFLLVGRHPEHGHMAFDLMAARRTRLDLEPMVVPEPVWAARFQQAGGNRLMKYQDFVDLPSARTSARLARSTAATAYQERSVLLMAPDFYKVESGREWVRTEELLGGGNFARHELMPAKQVEQRYAKLCKDWQNLSNKKTEFQQGLRDYGMLTVPGVDLRARRDLVHLKRLFIRPDSNLTPHQLGALAGRINRLELEQHWQQAFARAGAHGRKLRLHGARSYRPAPQILVTRPDNGRCLPLARTMAVALEGGSEHALMDRMYLVAADAQSSEAVLFSKALGVLHGSGGSAVRTLPGNLELEAVIKRLADERHNAYLQINTPNHSMLMAVRQEQGRSVFHFYDPNIGLISADSLSGYSSVLKHYFSQRPMLSAYGLAVPESLPHFRVEVIDPAAMQAVPLNQGLTVKDLGAAPALYSRTRW</sequence>
<proteinExistence type="predicted"/>
<dbReference type="CDD" id="cd20495">
    <property type="entry name" value="C58_PaToxP-like"/>
    <property type="match status" value="1"/>
</dbReference>
<name>A0A380SZ87_9PSED</name>
<dbReference type="RefSeq" id="WP_115086897.1">
    <property type="nucleotide sequence ID" value="NZ_CBCSFG010000008.1"/>
</dbReference>
<dbReference type="Proteomes" id="UP000255177">
    <property type="component" value="Unassembled WGS sequence"/>
</dbReference>